<feature type="region of interest" description="Disordered" evidence="1">
    <location>
        <begin position="1349"/>
        <end position="1383"/>
    </location>
</feature>
<feature type="compositionally biased region" description="Acidic residues" evidence="1">
    <location>
        <begin position="93"/>
        <end position="128"/>
    </location>
</feature>
<feature type="compositionally biased region" description="Basic and acidic residues" evidence="1">
    <location>
        <begin position="1"/>
        <end position="33"/>
    </location>
</feature>
<protein>
    <recommendedName>
        <fullName evidence="3">NACHT domain-containing protein</fullName>
    </recommendedName>
</protein>
<dbReference type="EMBL" id="GEBQ01018108">
    <property type="protein sequence ID" value="JAT21869.1"/>
    <property type="molecule type" value="Transcribed_RNA"/>
</dbReference>
<feature type="compositionally biased region" description="Polar residues" evidence="1">
    <location>
        <begin position="131"/>
        <end position="165"/>
    </location>
</feature>
<dbReference type="SUPFAM" id="SSF52540">
    <property type="entry name" value="P-loop containing nucleoside triphosphate hydrolases"/>
    <property type="match status" value="1"/>
</dbReference>
<proteinExistence type="predicted"/>
<feature type="compositionally biased region" description="Basic and acidic residues" evidence="1">
    <location>
        <begin position="63"/>
        <end position="79"/>
    </location>
</feature>
<dbReference type="Gene3D" id="3.40.50.300">
    <property type="entry name" value="P-loop containing nucleotide triphosphate hydrolases"/>
    <property type="match status" value="1"/>
</dbReference>
<evidence type="ECO:0000256" key="1">
    <source>
        <dbReference type="SAM" id="MobiDB-lite"/>
    </source>
</evidence>
<feature type="compositionally biased region" description="Basic and acidic residues" evidence="1">
    <location>
        <begin position="1371"/>
        <end position="1383"/>
    </location>
</feature>
<accession>A0A1B6LDV5</accession>
<evidence type="ECO:0000313" key="2">
    <source>
        <dbReference type="EMBL" id="JAT21869.1"/>
    </source>
</evidence>
<sequence length="1383" mass="159164">MMEGNQKRILHDSKPSETPSKKFKAETNVKGRSLDQISGTSRVSKEFGTKYNNEEQESEDGNESLKDINSTRRSDRNEPSEWTVTTSNNNSEDYSEEESEVESILASEDESELESEDENVLESEEETESLQNISSSTGPYNKKSSVLNVSDTAGNLPNKKTQSGNLKEPRKSIKRYTEGGNEYQKIITILLRQRVSKSSFVGSEVSGVGKLDDIVFMQEGKGCRFFQVKHSKNKEPCKSKDLLTLECEEKKTTKFQLMQYFKSHCTIKESKMFGGLDIEEITLVTNKDLVISDQRHNTDLREMGLENDIFLRIDEYTHKAVKYALNVDSLKPLVYDKLKSLSKKYLSTKVLKADEIIDEFLEKIRVVFNYPDHEILEVLIFQEVFNENIFKSLNQDILSSHMKVLEDKLLMDKEELITKKKWISTIEELRNFIKTLKLKGISESNVNKYCTEVGDICFDIGKLNNVSKDISTFLTTDAFNILYLPKVQNIQLSTVKFVHSLQNLKNSQTNLEKDPFYVFPTETLLDSKLVLDSFESNLFGRLIIICSTENSDETIIGELACRLGEAVKDKSTKRKIILVSDSENYFISKLKEIVKDAFHETLEAWSHSFRDLTSSSQKEVLEGNIMFQGQSIMVNSLLKENSQNANIEFDSIIEFVSKVLDDKCLWEVLIQRENVVSNDTKLVFPDLYVDNYIKRHFHENLVNCTVFKNLVETDIFLVTRGFGVGNDTVKEVFNRIGILEIQEWNQSHSYTKGVIVGLPTESSEIIFNQLCYNKNNAPTVHWLIVKNNHKIFHIESKKNHSKTTKTKTSKKSIPEGDVVNKMKSRTSLSKIAKIKISTSITEEAFINKSDSKVYIIVGESGIGKSTTLTCMGEGEKSKSWVFKVDLFKFFGESNVKDRGYDTPHIDYYIDLLEKMCYEGCESYLERKLFEERLLETQDFDMKILLLLDGFNEIKPMSQPLVFELISSLRNNSNIDKIVITAQSQDKTELVNRLQEPAYFLDPLNHEEQKELMARHWEMYNRSRNPCLEVNHSDLLQQADEAINTLKKTISDEEGGSFTQIPLNLIMLAEVWLDSDSHCFSSNKVGLRKLYSEFISKKFRIYFKEQNILSEVVQKEFQYSICKILQEISVKTFFTHQTTHVTKELSRMKELEEFNERQSDKVGTSTLAKIGLLTVYKENLYFIHESFAHFFLCEYIKQNLTKGFVQDFFISHLLAKNNFKVSRKFLDRIYKSHFDENNKNASKVLPVLKKANIKKCTESKTFIHLLPSLNENNRYLVRLVLGLFPGDEMYNYVDKFVQESLKKKTFGKKEVNFIILSKKLKEVSKNKLPSVLTQIVRGDSMCQVLTESLVDSPSTPASPLRSENTAASTTREYQEDCFTKGNEL</sequence>
<reference evidence="2" key="1">
    <citation type="submission" date="2015-11" db="EMBL/GenBank/DDBJ databases">
        <title>De novo transcriptome assembly of four potential Pierce s Disease insect vectors from Arizona vineyards.</title>
        <authorList>
            <person name="Tassone E.E."/>
        </authorList>
    </citation>
    <scope>NUCLEOTIDE SEQUENCE</scope>
</reference>
<organism evidence="2">
    <name type="scientific">Graphocephala atropunctata</name>
    <dbReference type="NCBI Taxonomy" id="36148"/>
    <lineage>
        <taxon>Eukaryota</taxon>
        <taxon>Metazoa</taxon>
        <taxon>Ecdysozoa</taxon>
        <taxon>Arthropoda</taxon>
        <taxon>Hexapoda</taxon>
        <taxon>Insecta</taxon>
        <taxon>Pterygota</taxon>
        <taxon>Neoptera</taxon>
        <taxon>Paraneoptera</taxon>
        <taxon>Hemiptera</taxon>
        <taxon>Auchenorrhyncha</taxon>
        <taxon>Membracoidea</taxon>
        <taxon>Cicadellidae</taxon>
        <taxon>Cicadellinae</taxon>
        <taxon>Cicadellini</taxon>
        <taxon>Graphocephala</taxon>
    </lineage>
</organism>
<dbReference type="InterPro" id="IPR027417">
    <property type="entry name" value="P-loop_NTPase"/>
</dbReference>
<feature type="region of interest" description="Disordered" evidence="1">
    <location>
        <begin position="1"/>
        <end position="175"/>
    </location>
</feature>
<name>A0A1B6LDV5_9HEMI</name>
<evidence type="ECO:0008006" key="3">
    <source>
        <dbReference type="Google" id="ProtNLM"/>
    </source>
</evidence>
<gene>
    <name evidence="2" type="ORF">g.7978</name>
</gene>
<feature type="compositionally biased region" description="Polar residues" evidence="1">
    <location>
        <begin position="1349"/>
        <end position="1370"/>
    </location>
</feature>